<comment type="caution">
    <text evidence="1">The sequence shown here is derived from an EMBL/GenBank/DDBJ whole genome shotgun (WGS) entry which is preliminary data.</text>
</comment>
<name>A0AAD9SK43_PHOAM</name>
<proteinExistence type="predicted"/>
<keyword evidence="2" id="KW-1185">Reference proteome</keyword>
<dbReference type="AlphaFoldDB" id="A0AAD9SK43"/>
<sequence>MATVQFKCTIKSKHAQSPLHSNLDLVERESVLLKGFRTKIREKYRLPGEITIHRPAWNGTTRQWGLSPVITENELILKSGETIIVLYDERVQVAPGGYGTGADIRSGIGTAALAEGGYGTGGRIDGFGNFKGGHGVGGDGKGVGISGTAGAGHGGLVVAAPGLAATAGDGTGGDLIQNVPDAMAHLYRR</sequence>
<reference evidence="1" key="1">
    <citation type="submission" date="2023-06" db="EMBL/GenBank/DDBJ databases">
        <authorList>
            <person name="Noh H."/>
        </authorList>
    </citation>
    <scope>NUCLEOTIDE SEQUENCE</scope>
    <source>
        <strain evidence="1">DUCC20226</strain>
    </source>
</reference>
<dbReference type="Proteomes" id="UP001265746">
    <property type="component" value="Unassembled WGS sequence"/>
</dbReference>
<organism evidence="1 2">
    <name type="scientific">Phomopsis amygdali</name>
    <name type="common">Fusicoccum amygdali</name>
    <dbReference type="NCBI Taxonomy" id="1214568"/>
    <lineage>
        <taxon>Eukaryota</taxon>
        <taxon>Fungi</taxon>
        <taxon>Dikarya</taxon>
        <taxon>Ascomycota</taxon>
        <taxon>Pezizomycotina</taxon>
        <taxon>Sordariomycetes</taxon>
        <taxon>Sordariomycetidae</taxon>
        <taxon>Diaporthales</taxon>
        <taxon>Diaporthaceae</taxon>
        <taxon>Diaporthe</taxon>
    </lineage>
</organism>
<accession>A0AAD9SK43</accession>
<evidence type="ECO:0000313" key="1">
    <source>
        <dbReference type="EMBL" id="KAK2609916.1"/>
    </source>
</evidence>
<evidence type="ECO:0000313" key="2">
    <source>
        <dbReference type="Proteomes" id="UP001265746"/>
    </source>
</evidence>
<gene>
    <name evidence="1" type="ORF">N8I77_003385</name>
</gene>
<protein>
    <submittedName>
        <fullName evidence="1">Uncharacterized protein</fullName>
    </submittedName>
</protein>
<dbReference type="EMBL" id="JAUJFL010000002">
    <property type="protein sequence ID" value="KAK2609916.1"/>
    <property type="molecule type" value="Genomic_DNA"/>
</dbReference>